<evidence type="ECO:0000313" key="3">
    <source>
        <dbReference type="Proteomes" id="UP001152795"/>
    </source>
</evidence>
<evidence type="ECO:0000256" key="1">
    <source>
        <dbReference type="SAM" id="MobiDB-lite"/>
    </source>
</evidence>
<reference evidence="2" key="1">
    <citation type="submission" date="2020-04" db="EMBL/GenBank/DDBJ databases">
        <authorList>
            <person name="Alioto T."/>
            <person name="Alioto T."/>
            <person name="Gomez Garrido J."/>
        </authorList>
    </citation>
    <scope>NUCLEOTIDE SEQUENCE</scope>
    <source>
        <strain evidence="2">A484AB</strain>
    </source>
</reference>
<comment type="caution">
    <text evidence="2">The sequence shown here is derived from an EMBL/GenBank/DDBJ whole genome shotgun (WGS) entry which is preliminary data.</text>
</comment>
<organism evidence="2 3">
    <name type="scientific">Paramuricea clavata</name>
    <name type="common">Red gorgonian</name>
    <name type="synonym">Violescent sea-whip</name>
    <dbReference type="NCBI Taxonomy" id="317549"/>
    <lineage>
        <taxon>Eukaryota</taxon>
        <taxon>Metazoa</taxon>
        <taxon>Cnidaria</taxon>
        <taxon>Anthozoa</taxon>
        <taxon>Octocorallia</taxon>
        <taxon>Malacalcyonacea</taxon>
        <taxon>Plexauridae</taxon>
        <taxon>Paramuricea</taxon>
    </lineage>
</organism>
<protein>
    <submittedName>
        <fullName evidence="2">Uncharacterized protein</fullName>
    </submittedName>
</protein>
<proteinExistence type="predicted"/>
<feature type="region of interest" description="Disordered" evidence="1">
    <location>
        <begin position="1"/>
        <end position="55"/>
    </location>
</feature>
<name>A0A6S7K9Y4_PARCT</name>
<feature type="compositionally biased region" description="Basic and acidic residues" evidence="1">
    <location>
        <begin position="45"/>
        <end position="54"/>
    </location>
</feature>
<accession>A0A6S7K9Y4</accession>
<keyword evidence="3" id="KW-1185">Reference proteome</keyword>
<dbReference type="Proteomes" id="UP001152795">
    <property type="component" value="Unassembled WGS sequence"/>
</dbReference>
<dbReference type="AlphaFoldDB" id="A0A6S7K9Y4"/>
<feature type="non-terminal residue" evidence="2">
    <location>
        <position position="1"/>
    </location>
</feature>
<feature type="compositionally biased region" description="Basic and acidic residues" evidence="1">
    <location>
        <begin position="18"/>
        <end position="32"/>
    </location>
</feature>
<sequence>LSNVKKAAISPHEYIPTKNEHMNDINKTKDMPTNEGASEDENTSDIEKTEDTSTKEVTVLFMKPKVQRKKRTQTCQQV</sequence>
<dbReference type="EMBL" id="CACRXK020025702">
    <property type="protein sequence ID" value="CAB4039664.1"/>
    <property type="molecule type" value="Genomic_DNA"/>
</dbReference>
<evidence type="ECO:0000313" key="2">
    <source>
        <dbReference type="EMBL" id="CAB4039664.1"/>
    </source>
</evidence>
<gene>
    <name evidence="2" type="ORF">PACLA_8A007938</name>
</gene>